<sequence length="250" mass="27593">MISKEERHDFILVKIKKERKLVMTELAAELGVSEHTVRRDLKELSDAGLLRAIRGGATLRSNLPFDIYDRNNLDVMEKQAIAEKSITLLKDHQVVFFDGGTTTQAIAGNIPDSLNLTVVTHSLPIANILANLPNISLIFAGGAFCKSSLTMQGQQTISTFEEIYADVSFIGVCSLDPYRGLTARTREETAIKRVLCKNSMNIVAATTSNKLDTLASFLTCRASDISYLITEKDPSDRILQPYVEQGITIL</sequence>
<proteinExistence type="predicted"/>
<dbReference type="SMART" id="SM01134">
    <property type="entry name" value="DeoRC"/>
    <property type="match status" value="1"/>
</dbReference>
<dbReference type="AlphaFoldDB" id="A0A2X2IVB5"/>
<dbReference type="Pfam" id="PF00455">
    <property type="entry name" value="DeoRC"/>
    <property type="match status" value="1"/>
</dbReference>
<dbReference type="InterPro" id="IPR050313">
    <property type="entry name" value="Carb_Metab_HTH_regulators"/>
</dbReference>
<evidence type="ECO:0000313" key="8">
    <source>
        <dbReference type="Proteomes" id="UP000251241"/>
    </source>
</evidence>
<dbReference type="GO" id="GO:0003677">
    <property type="term" value="F:DNA binding"/>
    <property type="evidence" value="ECO:0007669"/>
    <property type="project" value="UniProtKB-KW"/>
</dbReference>
<dbReference type="PRINTS" id="PR00037">
    <property type="entry name" value="HTHLACR"/>
</dbReference>
<dbReference type="Pfam" id="PF08220">
    <property type="entry name" value="HTH_DeoR"/>
    <property type="match status" value="1"/>
</dbReference>
<dbReference type="Gene3D" id="1.10.10.10">
    <property type="entry name" value="Winged helix-like DNA-binding domain superfamily/Winged helix DNA-binding domain"/>
    <property type="match status" value="1"/>
</dbReference>
<keyword evidence="2" id="KW-0805">Transcription regulation</keyword>
<evidence type="ECO:0000256" key="3">
    <source>
        <dbReference type="ARBA" id="ARBA00023125"/>
    </source>
</evidence>
<dbReference type="RefSeq" id="WP_083295861.1">
    <property type="nucleotide sequence ID" value="NZ_CP068086.1"/>
</dbReference>
<dbReference type="SMART" id="SM00420">
    <property type="entry name" value="HTH_DEOR"/>
    <property type="match status" value="1"/>
</dbReference>
<dbReference type="InterPro" id="IPR014036">
    <property type="entry name" value="DeoR-like_C"/>
</dbReference>
<protein>
    <submittedName>
        <fullName evidence="7">DeoR/GlpR transcriptional regulator</fullName>
    </submittedName>
    <submittedName>
        <fullName evidence="6">Glycerol-3-phosphate regulon repressor</fullName>
    </submittedName>
</protein>
<dbReference type="PANTHER" id="PTHR30363:SF4">
    <property type="entry name" value="GLYCEROL-3-PHOSPHATE REGULON REPRESSOR"/>
    <property type="match status" value="1"/>
</dbReference>
<dbReference type="InterPro" id="IPR018356">
    <property type="entry name" value="Tscrpt_reg_HTH_DeoR_CS"/>
</dbReference>
<evidence type="ECO:0000313" key="9">
    <source>
        <dbReference type="Proteomes" id="UP000432350"/>
    </source>
</evidence>
<dbReference type="InterPro" id="IPR036390">
    <property type="entry name" value="WH_DNA-bd_sf"/>
</dbReference>
<accession>A0A2X2IVB5</accession>
<gene>
    <name evidence="6" type="primary">glpR</name>
    <name evidence="6" type="ORF">NCTC11343_02523</name>
    <name evidence="7" type="ORF">SPHINGO8BC_60528</name>
</gene>
<organism evidence="6 8">
    <name type="scientific">Sphingobacterium multivorum</name>
    <dbReference type="NCBI Taxonomy" id="28454"/>
    <lineage>
        <taxon>Bacteria</taxon>
        <taxon>Pseudomonadati</taxon>
        <taxon>Bacteroidota</taxon>
        <taxon>Sphingobacteriia</taxon>
        <taxon>Sphingobacteriales</taxon>
        <taxon>Sphingobacteriaceae</taxon>
        <taxon>Sphingobacterium</taxon>
    </lineage>
</organism>
<evidence type="ECO:0000256" key="1">
    <source>
        <dbReference type="ARBA" id="ARBA00022491"/>
    </source>
</evidence>
<keyword evidence="3" id="KW-0238">DNA-binding</keyword>
<reference evidence="7 9" key="2">
    <citation type="submission" date="2019-10" db="EMBL/GenBank/DDBJ databases">
        <authorList>
            <person name="Karimi E."/>
        </authorList>
    </citation>
    <scope>NUCLEOTIDE SEQUENCE [LARGE SCALE GENOMIC DNA]</scope>
    <source>
        <strain evidence="7">Sphingobacterium sp. 8BC</strain>
    </source>
</reference>
<dbReference type="PROSITE" id="PS00894">
    <property type="entry name" value="HTH_DEOR_1"/>
    <property type="match status" value="1"/>
</dbReference>
<dbReference type="Proteomes" id="UP000251241">
    <property type="component" value="Unassembled WGS sequence"/>
</dbReference>
<feature type="domain" description="HTH deoR-type" evidence="5">
    <location>
        <begin position="4"/>
        <end position="59"/>
    </location>
</feature>
<dbReference type="GeneID" id="97180781"/>
<dbReference type="SUPFAM" id="SSF46785">
    <property type="entry name" value="Winged helix' DNA-binding domain"/>
    <property type="match status" value="1"/>
</dbReference>
<name>A0A2X2IVB5_SPHMU</name>
<dbReference type="InterPro" id="IPR037171">
    <property type="entry name" value="NagB/RpiA_transferase-like"/>
</dbReference>
<keyword evidence="4" id="KW-0804">Transcription</keyword>
<dbReference type="InterPro" id="IPR001034">
    <property type="entry name" value="DeoR_HTH"/>
</dbReference>
<evidence type="ECO:0000259" key="5">
    <source>
        <dbReference type="PROSITE" id="PS51000"/>
    </source>
</evidence>
<dbReference type="InterPro" id="IPR036388">
    <property type="entry name" value="WH-like_DNA-bd_sf"/>
</dbReference>
<dbReference type="EMBL" id="CABWMV010000025">
    <property type="protein sequence ID" value="VXD05500.1"/>
    <property type="molecule type" value="Genomic_DNA"/>
</dbReference>
<dbReference type="Proteomes" id="UP000432350">
    <property type="component" value="Unassembled WGS sequence"/>
</dbReference>
<evidence type="ECO:0000256" key="4">
    <source>
        <dbReference type="ARBA" id="ARBA00023163"/>
    </source>
</evidence>
<dbReference type="PANTHER" id="PTHR30363">
    <property type="entry name" value="HTH-TYPE TRANSCRIPTIONAL REGULATOR SRLR-RELATED"/>
    <property type="match status" value="1"/>
</dbReference>
<reference evidence="6 8" key="1">
    <citation type="submission" date="2018-06" db="EMBL/GenBank/DDBJ databases">
        <authorList>
            <consortium name="Pathogen Informatics"/>
            <person name="Doyle S."/>
        </authorList>
    </citation>
    <scope>NUCLEOTIDE SEQUENCE [LARGE SCALE GENOMIC DNA]</scope>
    <source>
        <strain evidence="6 8">NCTC11343</strain>
    </source>
</reference>
<evidence type="ECO:0000313" key="7">
    <source>
        <dbReference type="EMBL" id="VXD05500.1"/>
    </source>
</evidence>
<dbReference type="SUPFAM" id="SSF100950">
    <property type="entry name" value="NagB/RpiA/CoA transferase-like"/>
    <property type="match status" value="1"/>
</dbReference>
<keyword evidence="1" id="KW-0678">Repressor</keyword>
<accession>A0A654DJY8</accession>
<evidence type="ECO:0000256" key="2">
    <source>
        <dbReference type="ARBA" id="ARBA00023015"/>
    </source>
</evidence>
<dbReference type="PROSITE" id="PS51000">
    <property type="entry name" value="HTH_DEOR_2"/>
    <property type="match status" value="1"/>
</dbReference>
<dbReference type="GO" id="GO:0003700">
    <property type="term" value="F:DNA-binding transcription factor activity"/>
    <property type="evidence" value="ECO:0007669"/>
    <property type="project" value="InterPro"/>
</dbReference>
<evidence type="ECO:0000313" key="6">
    <source>
        <dbReference type="EMBL" id="SPZ85958.1"/>
    </source>
</evidence>
<dbReference type="EMBL" id="UAUU01000008">
    <property type="protein sequence ID" value="SPZ85958.1"/>
    <property type="molecule type" value="Genomic_DNA"/>
</dbReference>